<dbReference type="PROSITE" id="PS51159">
    <property type="entry name" value="CBM21"/>
    <property type="match status" value="1"/>
</dbReference>
<feature type="compositionally biased region" description="Low complexity" evidence="1">
    <location>
        <begin position="513"/>
        <end position="532"/>
    </location>
</feature>
<proteinExistence type="predicted"/>
<dbReference type="Proteomes" id="UP000827284">
    <property type="component" value="Unassembled WGS sequence"/>
</dbReference>
<feature type="region of interest" description="Disordered" evidence="1">
    <location>
        <begin position="46"/>
        <end position="90"/>
    </location>
</feature>
<gene>
    <name evidence="3" type="ORF">EMPS_03211</name>
</gene>
<evidence type="ECO:0000313" key="3">
    <source>
        <dbReference type="EMBL" id="GJJ70861.1"/>
    </source>
</evidence>
<dbReference type="InterPro" id="IPR050782">
    <property type="entry name" value="PP1_regulatory_subunit_3"/>
</dbReference>
<keyword evidence="4" id="KW-1185">Reference proteome</keyword>
<dbReference type="EMBL" id="BQFW01000004">
    <property type="protein sequence ID" value="GJJ70861.1"/>
    <property type="molecule type" value="Genomic_DNA"/>
</dbReference>
<name>A0A9P3H6C0_9FUNG</name>
<dbReference type="GO" id="GO:0008157">
    <property type="term" value="F:protein phosphatase 1 binding"/>
    <property type="evidence" value="ECO:0007669"/>
    <property type="project" value="TreeGrafter"/>
</dbReference>
<dbReference type="GO" id="GO:0000164">
    <property type="term" value="C:protein phosphatase type 1 complex"/>
    <property type="evidence" value="ECO:0007669"/>
    <property type="project" value="TreeGrafter"/>
</dbReference>
<sequence length="561" mass="61601">MSFSASPDLSPQPFLVSSPDRVLVRAIPHSLAPTHKKVTLSLRKAPVGPAQPYSPTSPQHNPSSFVLHSEPATAPLNTQSPNNRTNRVDQEQMNRSREAAVSMAAVQKPTVSSIATAQSAPVQIKKLQFHKNGLPIKSALKSPVASPVALNRPLAIRSHSSPTPFSSPRFVHFNTQLEHVRLFLQGETPSCVAERETIIDSRQDERSNCDIKLSLPNWSPASVESFKPVNIDSGNAPLRVENVVLSEDQQALEGHILVQNIAFHKHVAVRYTVDFWQTQSEVRAEYEESIAGTTLDRFSFEIPLDMERAAVEKSFCLAVRYQVIGREFWDSNNGMNYQVECKRVVVVAPPSASELSKKMTNLLIGSPVPEYTKPLLKKKLANRYDLSTSLSAAYSQPVAISSKMDNNFFSMGGSFKPASQSAYRASEYITPAPAPAQSYHHTLYASSPKFLNSYLAATSPPDHFHLGYDTVTMDTHPSLNSKRGPRNSWNVELEPSPVIPSRSQSYPNGFYGSTFSTSPKSSSPISIPVQKSRPTPAVPSPSPNSRIQQSHRPAVAPCIKG</sequence>
<dbReference type="GO" id="GO:2001069">
    <property type="term" value="F:glycogen binding"/>
    <property type="evidence" value="ECO:0007669"/>
    <property type="project" value="TreeGrafter"/>
</dbReference>
<evidence type="ECO:0000259" key="2">
    <source>
        <dbReference type="PROSITE" id="PS51159"/>
    </source>
</evidence>
<feature type="region of interest" description="Disordered" evidence="1">
    <location>
        <begin position="510"/>
        <end position="561"/>
    </location>
</feature>
<feature type="compositionally biased region" description="Polar residues" evidence="1">
    <location>
        <begin position="53"/>
        <end position="66"/>
    </location>
</feature>
<reference evidence="3" key="2">
    <citation type="journal article" date="2022" name="Microbiol. Resour. Announc.">
        <title>Whole-Genome Sequence of Entomortierella parvispora E1425, a Mucoromycotan Fungus Associated with Burkholderiaceae-Related Endosymbiotic Bacteria.</title>
        <authorList>
            <person name="Herlambang A."/>
            <person name="Guo Y."/>
            <person name="Takashima Y."/>
            <person name="Narisawa K."/>
            <person name="Ohta H."/>
            <person name="Nishizawa T."/>
        </authorList>
    </citation>
    <scope>NUCLEOTIDE SEQUENCE</scope>
    <source>
        <strain evidence="3">E1425</strain>
    </source>
</reference>
<reference evidence="3" key="1">
    <citation type="submission" date="2021-11" db="EMBL/GenBank/DDBJ databases">
        <authorList>
            <person name="Herlambang A."/>
            <person name="Guo Y."/>
            <person name="Takashima Y."/>
            <person name="Nishizawa T."/>
        </authorList>
    </citation>
    <scope>NUCLEOTIDE SEQUENCE</scope>
    <source>
        <strain evidence="3">E1425</strain>
    </source>
</reference>
<accession>A0A9P3H6C0</accession>
<feature type="compositionally biased region" description="Polar residues" evidence="1">
    <location>
        <begin position="75"/>
        <end position="85"/>
    </location>
</feature>
<evidence type="ECO:0000313" key="4">
    <source>
        <dbReference type="Proteomes" id="UP000827284"/>
    </source>
</evidence>
<dbReference type="GO" id="GO:0005979">
    <property type="term" value="P:regulation of glycogen biosynthetic process"/>
    <property type="evidence" value="ECO:0007669"/>
    <property type="project" value="TreeGrafter"/>
</dbReference>
<evidence type="ECO:0000256" key="1">
    <source>
        <dbReference type="SAM" id="MobiDB-lite"/>
    </source>
</evidence>
<dbReference type="PANTHER" id="PTHR12307:SF36">
    <property type="entry name" value="GLYCOGEN-BINDING SUBUNIT 76A"/>
    <property type="match status" value="1"/>
</dbReference>
<comment type="caution">
    <text evidence="3">The sequence shown here is derived from an EMBL/GenBank/DDBJ whole genome shotgun (WGS) entry which is preliminary data.</text>
</comment>
<dbReference type="AlphaFoldDB" id="A0A9P3H6C0"/>
<dbReference type="InterPro" id="IPR038175">
    <property type="entry name" value="CBM21_dom_sf"/>
</dbReference>
<dbReference type="Gene3D" id="2.60.40.2440">
    <property type="entry name" value="Carbohydrate binding type-21 domain"/>
    <property type="match status" value="1"/>
</dbReference>
<organism evidence="3 4">
    <name type="scientific">Entomortierella parvispora</name>
    <dbReference type="NCBI Taxonomy" id="205924"/>
    <lineage>
        <taxon>Eukaryota</taxon>
        <taxon>Fungi</taxon>
        <taxon>Fungi incertae sedis</taxon>
        <taxon>Mucoromycota</taxon>
        <taxon>Mortierellomycotina</taxon>
        <taxon>Mortierellomycetes</taxon>
        <taxon>Mortierellales</taxon>
        <taxon>Mortierellaceae</taxon>
        <taxon>Entomortierella</taxon>
    </lineage>
</organism>
<dbReference type="InterPro" id="IPR005036">
    <property type="entry name" value="CBM21_dom"/>
</dbReference>
<dbReference type="Pfam" id="PF03370">
    <property type="entry name" value="CBM_21"/>
    <property type="match status" value="1"/>
</dbReference>
<dbReference type="OrthoDB" id="1881at2759"/>
<dbReference type="PANTHER" id="PTHR12307">
    <property type="entry name" value="PROTEIN PHOSPHATASE 1 REGULATORY SUBUNIT"/>
    <property type="match status" value="1"/>
</dbReference>
<feature type="domain" description="CBM21" evidence="2">
    <location>
        <begin position="232"/>
        <end position="340"/>
    </location>
</feature>
<protein>
    <recommendedName>
        <fullName evidence="2">CBM21 domain-containing protein</fullName>
    </recommendedName>
</protein>